<dbReference type="RefSeq" id="WP_168975273.1">
    <property type="nucleotide sequence ID" value="NZ_JABAGO010000019.1"/>
</dbReference>
<dbReference type="AlphaFoldDB" id="A0A848CZE7"/>
<accession>A0A848CZE7</accession>
<organism evidence="1 2">
    <name type="scientific">Aneurinibacillus aneurinilyticus</name>
    <name type="common">Bacillus aneurinolyticus</name>
    <dbReference type="NCBI Taxonomy" id="1391"/>
    <lineage>
        <taxon>Bacteria</taxon>
        <taxon>Bacillati</taxon>
        <taxon>Bacillota</taxon>
        <taxon>Bacilli</taxon>
        <taxon>Bacillales</taxon>
        <taxon>Paenibacillaceae</taxon>
        <taxon>Aneurinibacillus group</taxon>
        <taxon>Aneurinibacillus</taxon>
    </lineage>
</organism>
<dbReference type="Proteomes" id="UP000561326">
    <property type="component" value="Unassembled WGS sequence"/>
</dbReference>
<reference evidence="1 2" key="1">
    <citation type="submission" date="2020-04" db="EMBL/GenBank/DDBJ databases">
        <authorList>
            <person name="Hitch T.C.A."/>
            <person name="Wylensek D."/>
            <person name="Clavel T."/>
        </authorList>
    </citation>
    <scope>NUCLEOTIDE SEQUENCE [LARGE SCALE GENOMIC DNA]</scope>
    <source>
        <strain evidence="1 2">WB01_D5_05</strain>
    </source>
</reference>
<name>A0A848CZE7_ANEAE</name>
<dbReference type="EMBL" id="JABAGO010000019">
    <property type="protein sequence ID" value="NME98836.1"/>
    <property type="molecule type" value="Genomic_DNA"/>
</dbReference>
<evidence type="ECO:0000313" key="2">
    <source>
        <dbReference type="Proteomes" id="UP000561326"/>
    </source>
</evidence>
<proteinExistence type="predicted"/>
<comment type="caution">
    <text evidence="1">The sequence shown here is derived from an EMBL/GenBank/DDBJ whole genome shotgun (WGS) entry which is preliminary data.</text>
</comment>
<protein>
    <submittedName>
        <fullName evidence="1">Uncharacterized protein</fullName>
    </submittedName>
</protein>
<evidence type="ECO:0000313" key="1">
    <source>
        <dbReference type="EMBL" id="NME98836.1"/>
    </source>
</evidence>
<gene>
    <name evidence="1" type="ORF">HF838_11245</name>
</gene>
<sequence>MDQYNDRDRVMNTLLSKTLSDVKEVREGIFRMDFEVTIPVLVGGGASVQQIKARVMVMKDSNSEPQCEFVNVMEKSLFNRLEALYGEEFLLDYAKRVFELFSRR</sequence>